<accession>A0ABV5HGD0</accession>
<proteinExistence type="predicted"/>
<dbReference type="InterPro" id="IPR003376">
    <property type="entry name" value="Peridinin-chlorophyll-bd_prot"/>
</dbReference>
<dbReference type="Gene3D" id="1.40.10.10">
    <property type="entry name" value="Peridinin-chlorophyll A binding"/>
    <property type="match status" value="2"/>
</dbReference>
<comment type="caution">
    <text evidence="1">The sequence shown here is derived from an EMBL/GenBank/DDBJ whole genome shotgun (WGS) entry which is preliminary data.</text>
</comment>
<evidence type="ECO:0000313" key="1">
    <source>
        <dbReference type="EMBL" id="MFB9110486.1"/>
    </source>
</evidence>
<dbReference type="InterPro" id="IPR036550">
    <property type="entry name" value="Peridinin-chlorophyll-bd_sf"/>
</dbReference>
<organism evidence="1 2">
    <name type="scientific">Flavobacterium gyeonganense</name>
    <dbReference type="NCBI Taxonomy" id="1310418"/>
    <lineage>
        <taxon>Bacteria</taxon>
        <taxon>Pseudomonadati</taxon>
        <taxon>Bacteroidota</taxon>
        <taxon>Flavobacteriia</taxon>
        <taxon>Flavobacteriales</taxon>
        <taxon>Flavobacteriaceae</taxon>
        <taxon>Flavobacterium</taxon>
    </lineage>
</organism>
<dbReference type="Proteomes" id="UP001589562">
    <property type="component" value="Unassembled WGS sequence"/>
</dbReference>
<reference evidence="1 2" key="1">
    <citation type="submission" date="2024-09" db="EMBL/GenBank/DDBJ databases">
        <authorList>
            <person name="Sun Q."/>
            <person name="Mori K."/>
        </authorList>
    </citation>
    <scope>NUCLEOTIDE SEQUENCE [LARGE SCALE GENOMIC DNA]</scope>
    <source>
        <strain evidence="1 2">CECT 8365</strain>
    </source>
</reference>
<feature type="non-terminal residue" evidence="1">
    <location>
        <position position="1"/>
    </location>
</feature>
<dbReference type="RefSeq" id="WP_379681088.1">
    <property type="nucleotide sequence ID" value="NZ_JBHMFE010000032.1"/>
</dbReference>
<evidence type="ECO:0000313" key="2">
    <source>
        <dbReference type="Proteomes" id="UP001589562"/>
    </source>
</evidence>
<evidence type="ECO:0008006" key="3">
    <source>
        <dbReference type="Google" id="ProtNLM"/>
    </source>
</evidence>
<keyword evidence="2" id="KW-1185">Reference proteome</keyword>
<sequence>LRRSFQVAFYPSKQTMARSGMRALCLAIAAAALLSRVGKLSCFVPGPLRRSIAPAAGASAAALFAPAAFADVNSAAKKLADLSYPMVKATDWATTGVLDKYMASVPTTKEFSKAILELSVSLDPKLVKDAVQAHKKAVEAMGPNFVTPLKNHEEVTTAIAKMFAAAPADKIKAVFDATPGRDDLNAAWYAQMPKADAEATWGAFKELAEAVKAAPKTQVALAAPPSADGPVGAAAKGLADAAYPLAKSINWADSGVLDTYVAKTPANKEGILALLNAGLAMDPKVVQGAVRAHLDAMSDVDG</sequence>
<dbReference type="SUPFAM" id="SSF48608">
    <property type="entry name" value="Peridinin-chlorophyll protein"/>
    <property type="match status" value="2"/>
</dbReference>
<protein>
    <recommendedName>
        <fullName evidence="3">Peridinin chlorophyll-a binding protein apoprotein</fullName>
    </recommendedName>
</protein>
<gene>
    <name evidence="1" type="ORF">ACFFVK_18035</name>
</gene>
<dbReference type="EMBL" id="JBHMFE010000032">
    <property type="protein sequence ID" value="MFB9110486.1"/>
    <property type="molecule type" value="Genomic_DNA"/>
</dbReference>
<feature type="non-terminal residue" evidence="1">
    <location>
        <position position="302"/>
    </location>
</feature>
<dbReference type="Pfam" id="PF02429">
    <property type="entry name" value="PCP"/>
    <property type="match status" value="2"/>
</dbReference>
<name>A0ABV5HGD0_9FLAO</name>